<evidence type="ECO:0000313" key="1">
    <source>
        <dbReference type="EMBL" id="KAJ4825308.1"/>
    </source>
</evidence>
<gene>
    <name evidence="1" type="ORF">Tsubulata_051493</name>
</gene>
<protein>
    <submittedName>
        <fullName evidence="1">Uncharacterized protein</fullName>
    </submittedName>
</protein>
<dbReference type="Proteomes" id="UP001141552">
    <property type="component" value="Unassembled WGS sequence"/>
</dbReference>
<accession>A0A9Q0F5F5</accession>
<name>A0A9Q0F5F5_9ROSI</name>
<keyword evidence="2" id="KW-1185">Reference proteome</keyword>
<organism evidence="1 2">
    <name type="scientific">Turnera subulata</name>
    <dbReference type="NCBI Taxonomy" id="218843"/>
    <lineage>
        <taxon>Eukaryota</taxon>
        <taxon>Viridiplantae</taxon>
        <taxon>Streptophyta</taxon>
        <taxon>Embryophyta</taxon>
        <taxon>Tracheophyta</taxon>
        <taxon>Spermatophyta</taxon>
        <taxon>Magnoliopsida</taxon>
        <taxon>eudicotyledons</taxon>
        <taxon>Gunneridae</taxon>
        <taxon>Pentapetalae</taxon>
        <taxon>rosids</taxon>
        <taxon>fabids</taxon>
        <taxon>Malpighiales</taxon>
        <taxon>Passifloraceae</taxon>
        <taxon>Turnera</taxon>
    </lineage>
</organism>
<evidence type="ECO:0000313" key="2">
    <source>
        <dbReference type="Proteomes" id="UP001141552"/>
    </source>
</evidence>
<sequence length="83" mass="9835">PVLNVKISNFVFFFFLRNEKIFTLSWFSSYKDLVFIRHRVVSKTTSTDPTITNILQFSIDPRKRIPDNYLLKSCLATTYCYTN</sequence>
<feature type="non-terminal residue" evidence="1">
    <location>
        <position position="1"/>
    </location>
</feature>
<comment type="caution">
    <text evidence="1">The sequence shown here is derived from an EMBL/GenBank/DDBJ whole genome shotgun (WGS) entry which is preliminary data.</text>
</comment>
<dbReference type="EMBL" id="JAKUCV010006944">
    <property type="protein sequence ID" value="KAJ4825308.1"/>
    <property type="molecule type" value="Genomic_DNA"/>
</dbReference>
<reference evidence="1" key="1">
    <citation type="submission" date="2022-02" db="EMBL/GenBank/DDBJ databases">
        <authorList>
            <person name="Henning P.M."/>
            <person name="McCubbin A.G."/>
            <person name="Shore J.S."/>
        </authorList>
    </citation>
    <scope>NUCLEOTIDE SEQUENCE</scope>
    <source>
        <strain evidence="1">F60SS</strain>
        <tissue evidence="1">Leaves</tissue>
    </source>
</reference>
<proteinExistence type="predicted"/>
<dbReference type="AlphaFoldDB" id="A0A9Q0F5F5"/>
<reference evidence="1" key="2">
    <citation type="journal article" date="2023" name="Plants (Basel)">
        <title>Annotation of the Turnera subulata (Passifloraceae) Draft Genome Reveals the S-Locus Evolved after the Divergence of Turneroideae from Passifloroideae in a Stepwise Manner.</title>
        <authorList>
            <person name="Henning P.M."/>
            <person name="Roalson E.H."/>
            <person name="Mir W."/>
            <person name="McCubbin A.G."/>
            <person name="Shore J.S."/>
        </authorList>
    </citation>
    <scope>NUCLEOTIDE SEQUENCE</scope>
    <source>
        <strain evidence="1">F60SS</strain>
    </source>
</reference>